<dbReference type="EMBL" id="JAMQBK010000104">
    <property type="protein sequence ID" value="MCM2374822.1"/>
    <property type="molecule type" value="Genomic_DNA"/>
</dbReference>
<keyword evidence="3" id="KW-1133">Transmembrane helix</keyword>
<reference evidence="4 5" key="1">
    <citation type="journal article" date="2022" name="Syst. Appl. Microbiol.">
        <title>Rhodopirellula aestuarii sp. nov., a novel member of the genus Rhodopirellula isolated from brackish sediments collected in the Tagus River estuary, Portugal.</title>
        <authorList>
            <person name="Vitorino I.R."/>
            <person name="Klimek D."/>
            <person name="Calusinska M."/>
            <person name="Lobo-da-Cunha A."/>
            <person name="Vasconcelos V."/>
            <person name="Lage O.M."/>
        </authorList>
    </citation>
    <scope>NUCLEOTIDE SEQUENCE [LARGE SCALE GENOMIC DNA]</scope>
    <source>
        <strain evidence="4 5">ICT_H3.1</strain>
    </source>
</reference>
<evidence type="ECO:0000313" key="4">
    <source>
        <dbReference type="EMBL" id="MCM2374822.1"/>
    </source>
</evidence>
<evidence type="ECO:0000256" key="2">
    <source>
        <dbReference type="SAM" id="MobiDB-lite"/>
    </source>
</evidence>
<protein>
    <recommendedName>
        <fullName evidence="6">Polysaccharide chain length determinant N-terminal domain-containing protein</fullName>
    </recommendedName>
</protein>
<accession>A0ABT0UDF2</accession>
<proteinExistence type="predicted"/>
<keyword evidence="5" id="KW-1185">Reference proteome</keyword>
<evidence type="ECO:0000256" key="1">
    <source>
        <dbReference type="SAM" id="Coils"/>
    </source>
</evidence>
<dbReference type="InterPro" id="IPR050445">
    <property type="entry name" value="Bact_polysacc_biosynth/exp"/>
</dbReference>
<keyword evidence="3" id="KW-0472">Membrane</keyword>
<evidence type="ECO:0000313" key="5">
    <source>
        <dbReference type="Proteomes" id="UP001202961"/>
    </source>
</evidence>
<dbReference type="SUPFAM" id="SSF52540">
    <property type="entry name" value="P-loop containing nucleoside triphosphate hydrolases"/>
    <property type="match status" value="1"/>
</dbReference>
<gene>
    <name evidence="4" type="ORF">NB063_29710</name>
</gene>
<feature type="coiled-coil region" evidence="1">
    <location>
        <begin position="219"/>
        <end position="253"/>
    </location>
</feature>
<evidence type="ECO:0000256" key="3">
    <source>
        <dbReference type="SAM" id="Phobius"/>
    </source>
</evidence>
<dbReference type="PANTHER" id="PTHR32309">
    <property type="entry name" value="TYROSINE-PROTEIN KINASE"/>
    <property type="match status" value="1"/>
</dbReference>
<organism evidence="4 5">
    <name type="scientific">Aporhodopirellula aestuarii</name>
    <dbReference type="NCBI Taxonomy" id="2950107"/>
    <lineage>
        <taxon>Bacteria</taxon>
        <taxon>Pseudomonadati</taxon>
        <taxon>Planctomycetota</taxon>
        <taxon>Planctomycetia</taxon>
        <taxon>Pirellulales</taxon>
        <taxon>Pirellulaceae</taxon>
        <taxon>Aporhodopirellula</taxon>
    </lineage>
</organism>
<name>A0ABT0UDF2_9BACT</name>
<feature type="region of interest" description="Disordered" evidence="2">
    <location>
        <begin position="325"/>
        <end position="345"/>
    </location>
</feature>
<feature type="transmembrane region" description="Helical" evidence="3">
    <location>
        <begin position="29"/>
        <end position="51"/>
    </location>
</feature>
<dbReference type="InterPro" id="IPR027417">
    <property type="entry name" value="P-loop_NTPase"/>
</dbReference>
<dbReference type="RefSeq" id="WP_250932989.1">
    <property type="nucleotide sequence ID" value="NZ_JAMQBK010000104.1"/>
</dbReference>
<dbReference type="PANTHER" id="PTHR32309:SF13">
    <property type="entry name" value="FERRIC ENTEROBACTIN TRANSPORT PROTEIN FEPE"/>
    <property type="match status" value="1"/>
</dbReference>
<keyword evidence="3" id="KW-0812">Transmembrane</keyword>
<feature type="compositionally biased region" description="Polar residues" evidence="2">
    <location>
        <begin position="736"/>
        <end position="747"/>
    </location>
</feature>
<comment type="caution">
    <text evidence="4">The sequence shown here is derived from an EMBL/GenBank/DDBJ whole genome shotgun (WGS) entry which is preliminary data.</text>
</comment>
<dbReference type="Proteomes" id="UP001202961">
    <property type="component" value="Unassembled WGS sequence"/>
</dbReference>
<dbReference type="Gene3D" id="3.40.50.300">
    <property type="entry name" value="P-loop containing nucleotide triphosphate hydrolases"/>
    <property type="match status" value="1"/>
</dbReference>
<keyword evidence="1" id="KW-0175">Coiled coil</keyword>
<evidence type="ECO:0008006" key="6">
    <source>
        <dbReference type="Google" id="ProtNLM"/>
    </source>
</evidence>
<feature type="compositionally biased region" description="Polar residues" evidence="2">
    <location>
        <begin position="333"/>
        <end position="345"/>
    </location>
</feature>
<feature type="compositionally biased region" description="Polar residues" evidence="2">
    <location>
        <begin position="755"/>
        <end position="771"/>
    </location>
</feature>
<sequence length="790" mass="86330">MRNRSAPRSGLPEFSELVIACRHRPRRTLVFGCICSVGFTIAAWLMTTATYQSESYVRVRQREDVVLSAQTSRSEDLAYFRAQSQLALSPQVLAKALQDEDLQRVYTAPSVAEGVTWLRRLVSAETQAGAEILSISASHHSADVSYAASVAVTKAYLNEVTSRSIADRNRRRAELENAARAAERELGEQWAQLNKVASELGSSDTQALAMRDQVKMQAYRDYAQQLRAAQVRRNELQAMLSDEQTRVSEMESRPPITPLVQKTIPAPVQPIPSPQIASLQYRINVLDTKISEIRRIAAQPDTPRLAPLLEQRQDYVTQLSELTKAQENAEPSEASTNTNASLGQANLQGPVTDVADRLPANQLAQIQKRIELNESECQFLKERMAEIDSSVEGNQRRNGVDLEVARHSVDRQSKLADELWASLEELKIESQSQPRAVLMQLADFPLHANHSRRYKASVGAFGLGWLLVILVVGLSEYHSCLVRHSDAVTAISNHPVFGRDGEMNSPASGERYATSAASRETAARLMLLAPSERQIPSLLVTGATHNEPHENAALQIALAFAGYQRRTLLIDSDVTNERLGKRLGTESQPGLIQLAGAPDQTMRNVIQTCHPDLDYLPSGMNESTGTWIDPQTLQATLQVVRPYYDAIVIAGPALCSSGESLLVAAQAELIVLSAIVGLTRWSDLATCHEKLDSTGLSIAGTILLPASFGVQGTDVGIPQIRIGTPASLKRARSNESDIASPSVSATPSAMDEAEMQQNIAAMQDELQQVVANTKPPQPTPSPKPQSDSIL</sequence>
<feature type="region of interest" description="Disordered" evidence="2">
    <location>
        <begin position="728"/>
        <end position="790"/>
    </location>
</feature>